<dbReference type="SMART" id="SM00858">
    <property type="entry name" value="SAF"/>
    <property type="match status" value="1"/>
</dbReference>
<dbReference type="InterPro" id="IPR013974">
    <property type="entry name" value="SAF"/>
</dbReference>
<keyword evidence="2 4" id="KW-0732">Signal</keyword>
<sequence length="332" mass="34907">MIRQAHRLLPAIAIGLCLTATVSDAATLRRATVLHRAQVRLSDLFASLDPGQDCDIGAAPEAGQSQIIDGAQLEAIATQFGVDWPDASVTSRTTLTRAARTISRDDITPLITTELKKRGVPDNAAIDIPDFSGPTVADEPSIIPQLANVVYDTSHGRFSAYFTIPADSGTSRSFRADGTVSARINAVTTIHELAAGQTISRDDIDVLSGDSRTLPVKVIGDPNAVVGQTARHDIAAGTPLTSDQIIHIDLVEKGAPVILDVSSTGLHLTASGIAVDSGALGERIHVLNPTSRMIVIGQVVDRSHVEVLPGSTPLPADQRVLRGAGVRSQQNI</sequence>
<comment type="caution">
    <text evidence="6">The sequence shown here is derived from an EMBL/GenBank/DDBJ whole genome shotgun (WGS) entry which is preliminary data.</text>
</comment>
<keyword evidence="7" id="KW-1185">Reference proteome</keyword>
<dbReference type="Proteomes" id="UP000321746">
    <property type="component" value="Unassembled WGS sequence"/>
</dbReference>
<keyword evidence="3" id="KW-0574">Periplasm</keyword>
<comment type="subcellular location">
    <subcellularLocation>
        <location evidence="1">Periplasm</location>
    </subcellularLocation>
</comment>
<evidence type="ECO:0000256" key="2">
    <source>
        <dbReference type="ARBA" id="ARBA00022729"/>
    </source>
</evidence>
<evidence type="ECO:0000313" key="7">
    <source>
        <dbReference type="Proteomes" id="UP000321746"/>
    </source>
</evidence>
<organism evidence="6 7">
    <name type="scientific">Acetobacter oeni</name>
    <dbReference type="NCBI Taxonomy" id="304077"/>
    <lineage>
        <taxon>Bacteria</taxon>
        <taxon>Pseudomonadati</taxon>
        <taxon>Pseudomonadota</taxon>
        <taxon>Alphaproteobacteria</taxon>
        <taxon>Acetobacterales</taxon>
        <taxon>Acetobacteraceae</taxon>
        <taxon>Acetobacter</taxon>
    </lineage>
</organism>
<dbReference type="InterPro" id="IPR017585">
    <property type="entry name" value="SAF_FlgA"/>
</dbReference>
<dbReference type="Pfam" id="PF13144">
    <property type="entry name" value="ChapFlgA"/>
    <property type="match status" value="1"/>
</dbReference>
<dbReference type="GO" id="GO:0044780">
    <property type="term" value="P:bacterial-type flagellum assembly"/>
    <property type="evidence" value="ECO:0007669"/>
    <property type="project" value="InterPro"/>
</dbReference>
<dbReference type="CDD" id="cd11614">
    <property type="entry name" value="SAF_CpaB_FlgA_like"/>
    <property type="match status" value="1"/>
</dbReference>
<dbReference type="InterPro" id="IPR039246">
    <property type="entry name" value="Flagellar_FlgA"/>
</dbReference>
<feature type="chain" id="PRO_5021721893" description="SAF domain-containing protein" evidence="4">
    <location>
        <begin position="26"/>
        <end position="332"/>
    </location>
</feature>
<dbReference type="Gene3D" id="3.90.1210.10">
    <property type="entry name" value="Antifreeze-like/N-acetylneuraminic acid synthase C-terminal domain"/>
    <property type="match status" value="1"/>
</dbReference>
<evidence type="ECO:0000259" key="5">
    <source>
        <dbReference type="SMART" id="SM00858"/>
    </source>
</evidence>
<evidence type="ECO:0000256" key="4">
    <source>
        <dbReference type="SAM" id="SignalP"/>
    </source>
</evidence>
<protein>
    <recommendedName>
        <fullName evidence="5">SAF domain-containing protein</fullName>
    </recommendedName>
</protein>
<dbReference type="OrthoDB" id="7727421at2"/>
<dbReference type="Gene3D" id="2.30.30.760">
    <property type="match status" value="1"/>
</dbReference>
<dbReference type="PANTHER" id="PTHR36307:SF1">
    <property type="entry name" value="FLAGELLA BASAL BODY P-RING FORMATION PROTEIN FLGA"/>
    <property type="match status" value="1"/>
</dbReference>
<dbReference type="EMBL" id="BJYG01000033">
    <property type="protein sequence ID" value="GEN64086.1"/>
    <property type="molecule type" value="Genomic_DNA"/>
</dbReference>
<evidence type="ECO:0000256" key="3">
    <source>
        <dbReference type="ARBA" id="ARBA00022764"/>
    </source>
</evidence>
<dbReference type="GO" id="GO:0042597">
    <property type="term" value="C:periplasmic space"/>
    <property type="evidence" value="ECO:0007669"/>
    <property type="project" value="UniProtKB-SubCell"/>
</dbReference>
<proteinExistence type="predicted"/>
<evidence type="ECO:0000313" key="6">
    <source>
        <dbReference type="EMBL" id="GEN64086.1"/>
    </source>
</evidence>
<feature type="domain" description="SAF" evidence="5">
    <location>
        <begin position="184"/>
        <end position="246"/>
    </location>
</feature>
<dbReference type="AlphaFoldDB" id="A0A511XME0"/>
<evidence type="ECO:0000256" key="1">
    <source>
        <dbReference type="ARBA" id="ARBA00004418"/>
    </source>
</evidence>
<gene>
    <name evidence="6" type="ORF">AOE01nite_23100</name>
</gene>
<dbReference type="PANTHER" id="PTHR36307">
    <property type="entry name" value="FLAGELLA BASAL BODY P-RING FORMATION PROTEIN FLGA"/>
    <property type="match status" value="1"/>
</dbReference>
<dbReference type="NCBIfam" id="TIGR03170">
    <property type="entry name" value="flgA_cterm"/>
    <property type="match status" value="1"/>
</dbReference>
<feature type="signal peptide" evidence="4">
    <location>
        <begin position="1"/>
        <end position="25"/>
    </location>
</feature>
<name>A0A511XME0_9PROT</name>
<reference evidence="6 7" key="1">
    <citation type="submission" date="2019-07" db="EMBL/GenBank/DDBJ databases">
        <title>Whole genome shotgun sequence of Acetobacter oeni NBRC 105207.</title>
        <authorList>
            <person name="Hosoyama A."/>
            <person name="Uohara A."/>
            <person name="Ohji S."/>
            <person name="Ichikawa N."/>
        </authorList>
    </citation>
    <scope>NUCLEOTIDE SEQUENCE [LARGE SCALE GENOMIC DNA]</scope>
    <source>
        <strain evidence="6 7">NBRC 105207</strain>
    </source>
</reference>
<accession>A0A511XME0</accession>
<dbReference type="RefSeq" id="WP_146889909.1">
    <property type="nucleotide sequence ID" value="NZ_BJYG01000033.1"/>
</dbReference>